<evidence type="ECO:0000256" key="3">
    <source>
        <dbReference type="PIRSR" id="PIRSR639901-2"/>
    </source>
</evidence>
<keyword evidence="1 5" id="KW-0808">Transferase</keyword>
<dbReference type="Proteomes" id="UP000095767">
    <property type="component" value="Unassembled WGS sequence"/>
</dbReference>
<dbReference type="InterPro" id="IPR039901">
    <property type="entry name" value="Kdotransferase"/>
</dbReference>
<feature type="site" description="Transition state stabilizer" evidence="3">
    <location>
        <position position="146"/>
    </location>
</feature>
<evidence type="ECO:0000259" key="4">
    <source>
        <dbReference type="Pfam" id="PF04413"/>
    </source>
</evidence>
<dbReference type="STRING" id="888268.A0A1E5W897"/>
<evidence type="ECO:0000313" key="6">
    <source>
        <dbReference type="Proteomes" id="UP000095767"/>
    </source>
</evidence>
<dbReference type="Gene3D" id="3.40.50.11720">
    <property type="entry name" value="3-Deoxy-D-manno-octulosonic-acid transferase, N-terminal domain"/>
    <property type="match status" value="1"/>
</dbReference>
<dbReference type="GO" id="GO:0005886">
    <property type="term" value="C:plasma membrane"/>
    <property type="evidence" value="ECO:0007669"/>
    <property type="project" value="TreeGrafter"/>
</dbReference>
<sequence length="392" mass="42787">MRPARAPAPAAARGGRALYELYRAASRAAAPAALLWRRLQGLEHPTRWPERLGRPSAARPRPGSPLVWFHAVSLGEGMAALPVVRHCARLHPGLPVLLTTTTLSSFEVIKDLLPDGVIYQFAPLDSPDAIDSFIAYWKPSLVLLMESELWPNLIMSAAAKGIAIALLNARMSLKSFNRWSEPLGLALVALMLSKLSLVAPLSTIQAVRFQLLHTPPGIIHFAGDLKYAVGDVNAGENEVNKIKDLQQQFSNRPLWMAASIHRGEEEAGELRMLYRVTPVAVIGGSFLPCLAGHNISEAAAAGCAVIIGLHVGHFYHMLLEMWQINPLAVKQVAGEFELLQTLKELLGDAKTLGARQRAAKDAFSIMSHGVVNRVWNLVCRFAIDFQTDTCNS</sequence>
<comment type="caution">
    <text evidence="5">The sequence shown here is derived from an EMBL/GenBank/DDBJ whole genome shotgun (WGS) entry which is preliminary data.</text>
</comment>
<keyword evidence="6" id="KW-1185">Reference proteome</keyword>
<feature type="active site" description="Proton acceptor" evidence="2">
    <location>
        <position position="76"/>
    </location>
</feature>
<protein>
    <submittedName>
        <fullName evidence="5">Putative 3-deoxy-D-manno-octulosonic acid transferase, mitochondrial</fullName>
    </submittedName>
</protein>
<name>A0A1E5W897_9POAL</name>
<dbReference type="GO" id="GO:0009245">
    <property type="term" value="P:lipid A biosynthetic process"/>
    <property type="evidence" value="ECO:0007669"/>
    <property type="project" value="TreeGrafter"/>
</dbReference>
<dbReference type="EMBL" id="LWDX02018186">
    <property type="protein sequence ID" value="OEL33612.1"/>
    <property type="molecule type" value="Genomic_DNA"/>
</dbReference>
<feature type="site" description="Transition state stabilizer" evidence="3">
    <location>
        <position position="226"/>
    </location>
</feature>
<dbReference type="InterPro" id="IPR038107">
    <property type="entry name" value="Glycos_transf_N_sf"/>
</dbReference>
<dbReference type="InterPro" id="IPR007507">
    <property type="entry name" value="Glycos_transf_N"/>
</dbReference>
<evidence type="ECO:0000256" key="2">
    <source>
        <dbReference type="PIRSR" id="PIRSR639901-1"/>
    </source>
</evidence>
<organism evidence="5 6">
    <name type="scientific">Dichanthelium oligosanthes</name>
    <dbReference type="NCBI Taxonomy" id="888268"/>
    <lineage>
        <taxon>Eukaryota</taxon>
        <taxon>Viridiplantae</taxon>
        <taxon>Streptophyta</taxon>
        <taxon>Embryophyta</taxon>
        <taxon>Tracheophyta</taxon>
        <taxon>Spermatophyta</taxon>
        <taxon>Magnoliopsida</taxon>
        <taxon>Liliopsida</taxon>
        <taxon>Poales</taxon>
        <taxon>Poaceae</taxon>
        <taxon>PACMAD clade</taxon>
        <taxon>Panicoideae</taxon>
        <taxon>Panicodae</taxon>
        <taxon>Paniceae</taxon>
        <taxon>Dichantheliinae</taxon>
        <taxon>Dichanthelium</taxon>
    </lineage>
</organism>
<dbReference type="PANTHER" id="PTHR42755">
    <property type="entry name" value="3-DEOXY-MANNO-OCTULOSONATE CYTIDYLYLTRANSFERASE"/>
    <property type="match status" value="1"/>
</dbReference>
<dbReference type="FunFam" id="3.40.50.11720:FF:000001">
    <property type="entry name" value="3-deoxy-D-manno-octulosonic acid transferase"/>
    <property type="match status" value="1"/>
</dbReference>
<reference evidence="5 6" key="1">
    <citation type="submission" date="2016-09" db="EMBL/GenBank/DDBJ databases">
        <title>The draft genome of Dichanthelium oligosanthes: A C3 panicoid grass species.</title>
        <authorList>
            <person name="Studer A.J."/>
            <person name="Schnable J.C."/>
            <person name="Brutnell T.P."/>
        </authorList>
    </citation>
    <scope>NUCLEOTIDE SEQUENCE [LARGE SCALE GENOMIC DNA]</scope>
    <source>
        <strain evidence="6">cv. Kellogg 1175</strain>
        <tissue evidence="5">Leaf</tissue>
    </source>
</reference>
<dbReference type="Gene3D" id="3.40.50.2000">
    <property type="entry name" value="Glycogen Phosphorylase B"/>
    <property type="match status" value="1"/>
</dbReference>
<proteinExistence type="predicted"/>
<evidence type="ECO:0000313" key="5">
    <source>
        <dbReference type="EMBL" id="OEL33612.1"/>
    </source>
</evidence>
<dbReference type="GO" id="GO:0016740">
    <property type="term" value="F:transferase activity"/>
    <property type="evidence" value="ECO:0007669"/>
    <property type="project" value="UniProtKB-KW"/>
</dbReference>
<dbReference type="OrthoDB" id="308383at2759"/>
<accession>A0A1E5W897</accession>
<gene>
    <name evidence="5" type="ORF">BAE44_0005370</name>
</gene>
<dbReference type="AlphaFoldDB" id="A0A1E5W897"/>
<dbReference type="Pfam" id="PF04413">
    <property type="entry name" value="Glycos_transf_N"/>
    <property type="match status" value="1"/>
</dbReference>
<dbReference type="PANTHER" id="PTHR42755:SF1">
    <property type="entry name" value="3-DEOXY-D-MANNO-OCTULOSONIC ACID TRANSFERASE, MITOCHONDRIAL-RELATED"/>
    <property type="match status" value="1"/>
</dbReference>
<evidence type="ECO:0000256" key="1">
    <source>
        <dbReference type="ARBA" id="ARBA00022679"/>
    </source>
</evidence>
<feature type="domain" description="3-deoxy-D-manno-octulosonic-acid transferase N-terminal" evidence="4">
    <location>
        <begin position="47"/>
        <end position="228"/>
    </location>
</feature>